<feature type="transmembrane region" description="Helical" evidence="1">
    <location>
        <begin position="63"/>
        <end position="81"/>
    </location>
</feature>
<sequence>MLDDKIVKIIPILINVLAGISLFYYLVKIDQQFVKDDIFNVIILIIFTVKFTMDLLIFKIGYASFSLMLLFLPIVSLLGFAPHGEVQPLFNDPTQLIEKHFYILAFSALFFYFVWSLLLLITKKSFAQYDFKVLSFFSGASGSRLSTWFFSIVSIAAAIIYLPDIPGKAYQDLSESLLPGNAWNSVVAISYFFVLIGSRNSSIRNIALVFVPFWLLSHYARVDILGLILIMYIIITNTKKGKLFIQTNKFRKIGILAVGVLIFSYLGLVRETGLIFDASAILDSFYNLVNYPTVQDLIYSTAAAIEVNQQYGNTYTLVNYIPQLVPFFSGLETAGASHIVASNIHTNYGLLVYGEYYMNYQVIGILIAPFLTFFIVFFPAYLLTKIFGGIGFALGYYMVVTTVPRVMWYGFIYYIKPMLIIVPIFIVIYLIIVNFEKELAVFGQKRKLES</sequence>
<reference evidence="3" key="1">
    <citation type="journal article" date="2019" name="Int. J. Syst. Evol. Microbiol.">
        <title>The Global Catalogue of Microorganisms (GCM) 10K type strain sequencing project: providing services to taxonomists for standard genome sequencing and annotation.</title>
        <authorList>
            <consortium name="The Broad Institute Genomics Platform"/>
            <consortium name="The Broad Institute Genome Sequencing Center for Infectious Disease"/>
            <person name="Wu L."/>
            <person name="Ma J."/>
        </authorList>
    </citation>
    <scope>NUCLEOTIDE SEQUENCE [LARGE SCALE GENOMIC DNA]</scope>
    <source>
        <strain evidence="3">CCUG 56756</strain>
    </source>
</reference>
<feature type="transmembrane region" description="Helical" evidence="1">
    <location>
        <begin position="38"/>
        <end position="57"/>
    </location>
</feature>
<feature type="transmembrane region" description="Helical" evidence="1">
    <location>
        <begin position="360"/>
        <end position="383"/>
    </location>
</feature>
<feature type="transmembrane region" description="Helical" evidence="1">
    <location>
        <begin position="218"/>
        <end position="238"/>
    </location>
</feature>
<keyword evidence="1" id="KW-1133">Transmembrane helix</keyword>
<evidence type="ECO:0000313" key="2">
    <source>
        <dbReference type="EMBL" id="MFD1031305.1"/>
    </source>
</evidence>
<accession>A0ABW3L9U0</accession>
<protein>
    <recommendedName>
        <fullName evidence="4">Oligosaccharide repeat unit polymerase</fullName>
    </recommendedName>
</protein>
<feature type="transmembrane region" description="Helical" evidence="1">
    <location>
        <begin position="390"/>
        <end position="408"/>
    </location>
</feature>
<gene>
    <name evidence="2" type="ORF">ACFQ1X_07635</name>
</gene>
<evidence type="ECO:0000256" key="1">
    <source>
        <dbReference type="SAM" id="Phobius"/>
    </source>
</evidence>
<feature type="transmembrane region" description="Helical" evidence="1">
    <location>
        <begin position="250"/>
        <end position="268"/>
    </location>
</feature>
<feature type="transmembrane region" description="Helical" evidence="1">
    <location>
        <begin position="182"/>
        <end position="198"/>
    </location>
</feature>
<dbReference type="RefSeq" id="WP_379081975.1">
    <property type="nucleotide sequence ID" value="NZ_JBHTKI010000008.1"/>
</dbReference>
<evidence type="ECO:0008006" key="4">
    <source>
        <dbReference type="Google" id="ProtNLM"/>
    </source>
</evidence>
<keyword evidence="1" id="KW-0812">Transmembrane</keyword>
<comment type="caution">
    <text evidence="2">The sequence shown here is derived from an EMBL/GenBank/DDBJ whole genome shotgun (WGS) entry which is preliminary data.</text>
</comment>
<dbReference type="Proteomes" id="UP001597109">
    <property type="component" value="Unassembled WGS sequence"/>
</dbReference>
<evidence type="ECO:0000313" key="3">
    <source>
        <dbReference type="Proteomes" id="UP001597109"/>
    </source>
</evidence>
<keyword evidence="1" id="KW-0472">Membrane</keyword>
<proteinExistence type="predicted"/>
<feature type="transmembrane region" description="Helical" evidence="1">
    <location>
        <begin position="414"/>
        <end position="435"/>
    </location>
</feature>
<dbReference type="EMBL" id="JBHTKI010000008">
    <property type="protein sequence ID" value="MFD1031305.1"/>
    <property type="molecule type" value="Genomic_DNA"/>
</dbReference>
<feature type="transmembrane region" description="Helical" evidence="1">
    <location>
        <begin position="101"/>
        <end position="122"/>
    </location>
</feature>
<feature type="transmembrane region" description="Helical" evidence="1">
    <location>
        <begin position="142"/>
        <end position="162"/>
    </location>
</feature>
<name>A0ABW3L9U0_9BACL</name>
<organism evidence="2 3">
    <name type="scientific">Metaplanococcus flavidus</name>
    <dbReference type="NCBI Taxonomy" id="569883"/>
    <lineage>
        <taxon>Bacteria</taxon>
        <taxon>Bacillati</taxon>
        <taxon>Bacillota</taxon>
        <taxon>Bacilli</taxon>
        <taxon>Bacillales</taxon>
        <taxon>Caryophanaceae</taxon>
        <taxon>Metaplanococcus</taxon>
    </lineage>
</organism>
<keyword evidence="3" id="KW-1185">Reference proteome</keyword>
<feature type="transmembrane region" description="Helical" evidence="1">
    <location>
        <begin position="6"/>
        <end position="26"/>
    </location>
</feature>